<name>A0A3S4UMY3_9PAST</name>
<protein>
    <submittedName>
        <fullName evidence="3">N-acetylmuramic acid 6-phosphate etherase</fullName>
        <ecNumber evidence="3">4.2.1.126</ecNumber>
    </submittedName>
</protein>
<dbReference type="GO" id="GO:0046348">
    <property type="term" value="P:amino sugar catabolic process"/>
    <property type="evidence" value="ECO:0007669"/>
    <property type="project" value="TreeGrafter"/>
</dbReference>
<evidence type="ECO:0000313" key="3">
    <source>
        <dbReference type="EMBL" id="VEH65602.1"/>
    </source>
</evidence>
<dbReference type="GO" id="GO:0097367">
    <property type="term" value="F:carbohydrate derivative binding"/>
    <property type="evidence" value="ECO:0007669"/>
    <property type="project" value="InterPro"/>
</dbReference>
<dbReference type="AlphaFoldDB" id="A0A3S4UMY3"/>
<reference evidence="3 4" key="1">
    <citation type="submission" date="2018-12" db="EMBL/GenBank/DDBJ databases">
        <authorList>
            <consortium name="Pathogen Informatics"/>
        </authorList>
    </citation>
    <scope>NUCLEOTIDE SEQUENCE [LARGE SCALE GENOMIC DNA]</scope>
    <source>
        <strain evidence="3 4">NCTC8284</strain>
    </source>
</reference>
<dbReference type="Gene3D" id="3.40.50.10490">
    <property type="entry name" value="Glucose-6-phosphate isomerase like protein, domain 1"/>
    <property type="match status" value="1"/>
</dbReference>
<dbReference type="GO" id="GO:0016835">
    <property type="term" value="F:carbon-oxygen lyase activity"/>
    <property type="evidence" value="ECO:0007669"/>
    <property type="project" value="TreeGrafter"/>
</dbReference>
<evidence type="ECO:0000256" key="1">
    <source>
        <dbReference type="ARBA" id="ARBA00023277"/>
    </source>
</evidence>
<dbReference type="PROSITE" id="PS51464">
    <property type="entry name" value="SIS"/>
    <property type="match status" value="1"/>
</dbReference>
<dbReference type="SUPFAM" id="SSF53697">
    <property type="entry name" value="SIS domain"/>
    <property type="match status" value="1"/>
</dbReference>
<dbReference type="EMBL" id="LR134405">
    <property type="protein sequence ID" value="VEH65602.1"/>
    <property type="molecule type" value="Genomic_DNA"/>
</dbReference>
<gene>
    <name evidence="3" type="primary">murQ_3</name>
    <name evidence="3" type="ORF">NCTC8284_00747</name>
</gene>
<dbReference type="PANTHER" id="PTHR10088:SF5">
    <property type="entry name" value="N-ACETYLMURAMIC ACID 6-PHOSPHATE ETHERASE"/>
    <property type="match status" value="1"/>
</dbReference>
<feature type="domain" description="SIS" evidence="2">
    <location>
        <begin position="61"/>
        <end position="153"/>
    </location>
</feature>
<proteinExistence type="predicted"/>
<dbReference type="STRING" id="758.GCA_000730685_01571"/>
<dbReference type="Pfam" id="PF22645">
    <property type="entry name" value="GKRP_SIS_N"/>
    <property type="match status" value="1"/>
</dbReference>
<keyword evidence="1" id="KW-0119">Carbohydrate metabolism</keyword>
<dbReference type="InterPro" id="IPR001347">
    <property type="entry name" value="SIS_dom"/>
</dbReference>
<dbReference type="InterPro" id="IPR046348">
    <property type="entry name" value="SIS_dom_sf"/>
</dbReference>
<dbReference type="GO" id="GO:0016803">
    <property type="term" value="F:ether hydrolase activity"/>
    <property type="evidence" value="ECO:0007669"/>
    <property type="project" value="TreeGrafter"/>
</dbReference>
<organism evidence="3 4">
    <name type="scientific">Rodentibacter pneumotropicus</name>
    <dbReference type="NCBI Taxonomy" id="758"/>
    <lineage>
        <taxon>Bacteria</taxon>
        <taxon>Pseudomonadati</taxon>
        <taxon>Pseudomonadota</taxon>
        <taxon>Gammaproteobacteria</taxon>
        <taxon>Pasteurellales</taxon>
        <taxon>Pasteurellaceae</taxon>
        <taxon>Rodentibacter</taxon>
    </lineage>
</organism>
<dbReference type="EC" id="4.2.1.126" evidence="3"/>
<dbReference type="PANTHER" id="PTHR10088">
    <property type="entry name" value="GLUCOKINASE REGULATORY PROTEIN"/>
    <property type="match status" value="1"/>
</dbReference>
<sequence length="153" mass="16674">MNEQLLQTLSTLITEQRNPRSMNIDQLSALEIVTLMNQEDRQVPLAIERVLPQIAQAVETIVTAFQQGGRLIYIGAGTSGRLGVLDASECPPTFGVSNEMVKGIIAGGEVAIRYPVEGAEDNQTAAIDDLCAIKFQLKMFWSALPPVGVRLMF</sequence>
<dbReference type="GO" id="GO:0009254">
    <property type="term" value="P:peptidoglycan turnover"/>
    <property type="evidence" value="ECO:0007669"/>
    <property type="project" value="TreeGrafter"/>
</dbReference>
<dbReference type="NCBIfam" id="NF003915">
    <property type="entry name" value="PRK05441.1"/>
    <property type="match status" value="1"/>
</dbReference>
<dbReference type="Proteomes" id="UP000278733">
    <property type="component" value="Chromosome"/>
</dbReference>
<accession>A0A3S4UMY3</accession>
<keyword evidence="3" id="KW-0456">Lyase</keyword>
<evidence type="ECO:0000259" key="2">
    <source>
        <dbReference type="PROSITE" id="PS51464"/>
    </source>
</evidence>
<dbReference type="KEGG" id="rpne:NCTC8284_00747"/>
<dbReference type="InterPro" id="IPR040190">
    <property type="entry name" value="MURQ/GCKR"/>
</dbReference>
<evidence type="ECO:0000313" key="4">
    <source>
        <dbReference type="Proteomes" id="UP000278733"/>
    </source>
</evidence>